<keyword evidence="2" id="KW-1185">Reference proteome</keyword>
<sequence length="15" mass="1886">MENQESYWNKGRCIK</sequence>
<dbReference type="Proteomes" id="UP001234989">
    <property type="component" value="Chromosome 7"/>
</dbReference>
<evidence type="ECO:0000313" key="2">
    <source>
        <dbReference type="Proteomes" id="UP001234989"/>
    </source>
</evidence>
<reference evidence="1" key="1">
    <citation type="submission" date="2023-08" db="EMBL/GenBank/DDBJ databases">
        <title>A de novo genome assembly of Solanum verrucosum Schlechtendal, a Mexican diploid species geographically isolated from the other diploid A-genome species in potato relatives.</title>
        <authorList>
            <person name="Hosaka K."/>
        </authorList>
    </citation>
    <scope>NUCLEOTIDE SEQUENCE</scope>
    <source>
        <tissue evidence="1">Young leaves</tissue>
    </source>
</reference>
<protein>
    <submittedName>
        <fullName evidence="1">Uncharacterized protein</fullName>
    </submittedName>
</protein>
<name>A0AAF0RAZ7_SOLVR</name>
<organism evidence="1 2">
    <name type="scientific">Solanum verrucosum</name>
    <dbReference type="NCBI Taxonomy" id="315347"/>
    <lineage>
        <taxon>Eukaryota</taxon>
        <taxon>Viridiplantae</taxon>
        <taxon>Streptophyta</taxon>
        <taxon>Embryophyta</taxon>
        <taxon>Tracheophyta</taxon>
        <taxon>Spermatophyta</taxon>
        <taxon>Magnoliopsida</taxon>
        <taxon>eudicotyledons</taxon>
        <taxon>Gunneridae</taxon>
        <taxon>Pentapetalae</taxon>
        <taxon>asterids</taxon>
        <taxon>lamiids</taxon>
        <taxon>Solanales</taxon>
        <taxon>Solanaceae</taxon>
        <taxon>Solanoideae</taxon>
        <taxon>Solaneae</taxon>
        <taxon>Solanum</taxon>
    </lineage>
</organism>
<gene>
    <name evidence="1" type="ORF">MTR67_030422</name>
</gene>
<dbReference type="EMBL" id="CP133618">
    <property type="protein sequence ID" value="WMV37037.1"/>
    <property type="molecule type" value="Genomic_DNA"/>
</dbReference>
<evidence type="ECO:0000313" key="1">
    <source>
        <dbReference type="EMBL" id="WMV37037.1"/>
    </source>
</evidence>
<accession>A0AAF0RAZ7</accession>
<proteinExistence type="predicted"/>